<protein>
    <submittedName>
        <fullName evidence="1">Uncharacterized protein</fullName>
    </submittedName>
</protein>
<evidence type="ECO:0000313" key="2">
    <source>
        <dbReference type="Proteomes" id="UP000319716"/>
    </source>
</evidence>
<sequence length="40" mass="4651">MFLIDSLIGFTCNFQCIDDLSVMTLYVSIFAYRPIDDQNK</sequence>
<gene>
    <name evidence="1" type="ORF">NBRC111894_2006</name>
</gene>
<name>A0A4Y1ZBJ2_9BACL</name>
<reference evidence="1 2" key="1">
    <citation type="submission" date="2017-11" db="EMBL/GenBank/DDBJ databases">
        <title>Draft Genome Sequence of Sporolactobacillus inulinus NBRC 111894 Isolated from Koso, a Japanese Sugar-Vegetable Fermented Beverage.</title>
        <authorList>
            <person name="Chiou T.Y."/>
            <person name="Oshima K."/>
            <person name="Suda W."/>
            <person name="Hattori M."/>
            <person name="Takahashi T."/>
        </authorList>
    </citation>
    <scope>NUCLEOTIDE SEQUENCE [LARGE SCALE GENOMIC DNA]</scope>
    <source>
        <strain evidence="1 2">NBRC111894</strain>
    </source>
</reference>
<dbReference type="AlphaFoldDB" id="A0A4Y1ZBJ2"/>
<proteinExistence type="predicted"/>
<accession>A0A4Y1ZBJ2</accession>
<comment type="caution">
    <text evidence="1">The sequence shown here is derived from an EMBL/GenBank/DDBJ whole genome shotgun (WGS) entry which is preliminary data.</text>
</comment>
<evidence type="ECO:0000313" key="1">
    <source>
        <dbReference type="EMBL" id="GAY76452.1"/>
    </source>
</evidence>
<dbReference type="Proteomes" id="UP000319716">
    <property type="component" value="Unassembled WGS sequence"/>
</dbReference>
<organism evidence="1 2">
    <name type="scientific">Sporolactobacillus inulinus</name>
    <dbReference type="NCBI Taxonomy" id="2078"/>
    <lineage>
        <taxon>Bacteria</taxon>
        <taxon>Bacillati</taxon>
        <taxon>Bacillota</taxon>
        <taxon>Bacilli</taxon>
        <taxon>Bacillales</taxon>
        <taxon>Sporolactobacillaceae</taxon>
        <taxon>Sporolactobacillus</taxon>
    </lineage>
</organism>
<dbReference type="EMBL" id="BEXB01000014">
    <property type="protein sequence ID" value="GAY76452.1"/>
    <property type="molecule type" value="Genomic_DNA"/>
</dbReference>